<evidence type="ECO:0000313" key="2">
    <source>
        <dbReference type="EMBL" id="DAZ97273.1"/>
    </source>
</evidence>
<feature type="chain" id="PRO_5043830961" description="Cytochrome P450" evidence="1">
    <location>
        <begin position="19"/>
        <end position="199"/>
    </location>
</feature>
<gene>
    <name evidence="2" type="ORF">N0F65_009324</name>
</gene>
<protein>
    <recommendedName>
        <fullName evidence="4">Cytochrome P450</fullName>
    </recommendedName>
</protein>
<feature type="signal peptide" evidence="1">
    <location>
        <begin position="1"/>
        <end position="18"/>
    </location>
</feature>
<dbReference type="CDD" id="cd00257">
    <property type="entry name" value="beta-trefoil_FSCN-like"/>
    <property type="match status" value="1"/>
</dbReference>
<evidence type="ECO:0008006" key="4">
    <source>
        <dbReference type="Google" id="ProtNLM"/>
    </source>
</evidence>
<evidence type="ECO:0000313" key="3">
    <source>
        <dbReference type="Proteomes" id="UP001146120"/>
    </source>
</evidence>
<name>A0AAV2YV65_9STRA</name>
<dbReference type="Gene3D" id="2.80.10.50">
    <property type="match status" value="1"/>
</dbReference>
<evidence type="ECO:0000256" key="1">
    <source>
        <dbReference type="SAM" id="SignalP"/>
    </source>
</evidence>
<accession>A0AAV2YV65</accession>
<keyword evidence="3" id="KW-1185">Reference proteome</keyword>
<comment type="caution">
    <text evidence="2">The sequence shown here is derived from an EMBL/GenBank/DDBJ whole genome shotgun (WGS) entry which is preliminary data.</text>
</comment>
<reference evidence="2" key="1">
    <citation type="submission" date="2022-11" db="EMBL/GenBank/DDBJ databases">
        <authorList>
            <person name="Morgan W.R."/>
            <person name="Tartar A."/>
        </authorList>
    </citation>
    <scope>NUCLEOTIDE SEQUENCE</scope>
    <source>
        <strain evidence="2">ARSEF 373</strain>
    </source>
</reference>
<dbReference type="EMBL" id="DAKRPA010000141">
    <property type="protein sequence ID" value="DAZ97273.1"/>
    <property type="molecule type" value="Genomic_DNA"/>
</dbReference>
<dbReference type="AlphaFoldDB" id="A0AAV2YV65"/>
<reference evidence="2" key="2">
    <citation type="journal article" date="2023" name="Microbiol Resour">
        <title>Decontamination and Annotation of the Draft Genome Sequence of the Oomycete Lagenidium giganteum ARSEF 373.</title>
        <authorList>
            <person name="Morgan W.R."/>
            <person name="Tartar A."/>
        </authorList>
    </citation>
    <scope>NUCLEOTIDE SEQUENCE</scope>
    <source>
        <strain evidence="2">ARSEF 373</strain>
    </source>
</reference>
<keyword evidence="1" id="KW-0732">Signal</keyword>
<dbReference type="Proteomes" id="UP001146120">
    <property type="component" value="Unassembled WGS sequence"/>
</dbReference>
<organism evidence="2 3">
    <name type="scientific">Lagenidium giganteum</name>
    <dbReference type="NCBI Taxonomy" id="4803"/>
    <lineage>
        <taxon>Eukaryota</taxon>
        <taxon>Sar</taxon>
        <taxon>Stramenopiles</taxon>
        <taxon>Oomycota</taxon>
        <taxon>Peronosporomycetes</taxon>
        <taxon>Pythiales</taxon>
        <taxon>Pythiaceae</taxon>
    </lineage>
</organism>
<proteinExistence type="predicted"/>
<sequence length="199" mass="21151">MVAVRLAALAVLASTVAAEPALRAHSAVKAGAPYGGDIGPFQQCKSGIVGLQTDTGKWLSRCNGCSPNAAYPDQLTMHMDNPDNIWSRWVVRLLPNGKIGLETFDTRRFVARCNGCHKQGAYPDAAFGHVDDLPSAPWAQWTVLPISGDVVALQSDLGKYLARCNGCVGGGAVPDFAFVHETNPGNSWAQFTVKCLPAN</sequence>